<evidence type="ECO:0000313" key="2">
    <source>
        <dbReference type="EMBL" id="MBK1835808.1"/>
    </source>
</evidence>
<evidence type="ECO:0000313" key="3">
    <source>
        <dbReference type="Proteomes" id="UP000652760"/>
    </source>
</evidence>
<dbReference type="Gene3D" id="1.10.10.60">
    <property type="entry name" value="Homeodomain-like"/>
    <property type="match status" value="1"/>
</dbReference>
<feature type="compositionally biased region" description="Low complexity" evidence="1">
    <location>
        <begin position="199"/>
        <end position="212"/>
    </location>
</feature>
<gene>
    <name evidence="2" type="ORF">JHL17_00130</name>
</gene>
<sequence>MATLKEFEDALKAAGNTAALEILESLRARDRTQRSVRPARRLTGRKMTPELATEILHLHETTNMTQQEIAFQLGVNQGRVNEVIKRRKWLSDDPAAPEAQARDKAKQRAKEGVGIAPSRPSRKKKTKVEAVPEVAPGLPPEAVPTEPQAVAPAEEPAAEVAAAPEPAQSETASPETTSSKTASPEAAVPEPAEPPAELPMPMAAPEMPVEQPAKGKDKPKGKAGARKQGKAAEAPAQLLFKDLL</sequence>
<comment type="caution">
    <text evidence="2">The sequence shown here is derived from an EMBL/GenBank/DDBJ whole genome shotgun (WGS) entry which is preliminary data.</text>
</comment>
<evidence type="ECO:0008006" key="4">
    <source>
        <dbReference type="Google" id="ProtNLM"/>
    </source>
</evidence>
<feature type="compositionally biased region" description="Low complexity" evidence="1">
    <location>
        <begin position="143"/>
        <end position="167"/>
    </location>
</feature>
<proteinExistence type="predicted"/>
<reference evidence="3" key="1">
    <citation type="submission" date="2021-01" db="EMBL/GenBank/DDBJ databases">
        <title>Genome public.</title>
        <authorList>
            <person name="Liu C."/>
            <person name="Sun Q."/>
        </authorList>
    </citation>
    <scope>NUCLEOTIDE SEQUENCE [LARGE SCALE GENOMIC DNA]</scope>
    <source>
        <strain evidence="3">YIM B02556</strain>
    </source>
</reference>
<feature type="region of interest" description="Disordered" evidence="1">
    <location>
        <begin position="91"/>
        <end position="244"/>
    </location>
</feature>
<feature type="compositionally biased region" description="Basic and acidic residues" evidence="1">
    <location>
        <begin position="100"/>
        <end position="111"/>
    </location>
</feature>
<dbReference type="RefSeq" id="WP_200190028.1">
    <property type="nucleotide sequence ID" value="NZ_JAENHM010000001.1"/>
</dbReference>
<name>A0ABS1EXA7_9PROT</name>
<organism evidence="2 3">
    <name type="scientific">Azospirillum endophyticum</name>
    <dbReference type="NCBI Taxonomy" id="2800326"/>
    <lineage>
        <taxon>Bacteria</taxon>
        <taxon>Pseudomonadati</taxon>
        <taxon>Pseudomonadota</taxon>
        <taxon>Alphaproteobacteria</taxon>
        <taxon>Rhodospirillales</taxon>
        <taxon>Azospirillaceae</taxon>
        <taxon>Azospirillum</taxon>
    </lineage>
</organism>
<feature type="compositionally biased region" description="Polar residues" evidence="1">
    <location>
        <begin position="168"/>
        <end position="182"/>
    </location>
</feature>
<dbReference type="EMBL" id="JAENHM010000001">
    <property type="protein sequence ID" value="MBK1835808.1"/>
    <property type="molecule type" value="Genomic_DNA"/>
</dbReference>
<keyword evidence="3" id="KW-1185">Reference proteome</keyword>
<accession>A0ABS1EXA7</accession>
<dbReference type="Proteomes" id="UP000652760">
    <property type="component" value="Unassembled WGS sequence"/>
</dbReference>
<evidence type="ECO:0000256" key="1">
    <source>
        <dbReference type="SAM" id="MobiDB-lite"/>
    </source>
</evidence>
<protein>
    <recommendedName>
        <fullName evidence="4">RNA polymerase subunit sigma-70</fullName>
    </recommendedName>
</protein>